<accession>A0A820QGZ5</accession>
<feature type="non-terminal residue" evidence="2">
    <location>
        <position position="1"/>
    </location>
</feature>
<proteinExistence type="predicted"/>
<protein>
    <submittedName>
        <fullName evidence="2">Uncharacterized protein</fullName>
    </submittedName>
</protein>
<feature type="region of interest" description="Disordered" evidence="1">
    <location>
        <begin position="21"/>
        <end position="58"/>
    </location>
</feature>
<evidence type="ECO:0000313" key="3">
    <source>
        <dbReference type="Proteomes" id="UP000663873"/>
    </source>
</evidence>
<dbReference type="Proteomes" id="UP000663873">
    <property type="component" value="Unassembled WGS sequence"/>
</dbReference>
<evidence type="ECO:0000313" key="2">
    <source>
        <dbReference type="EMBL" id="CAF4421407.1"/>
    </source>
</evidence>
<dbReference type="AlphaFoldDB" id="A0A820QGZ5"/>
<name>A0A820QGZ5_9BILA</name>
<feature type="compositionally biased region" description="Low complexity" evidence="1">
    <location>
        <begin position="21"/>
        <end position="50"/>
    </location>
</feature>
<comment type="caution">
    <text evidence="2">The sequence shown here is derived from an EMBL/GenBank/DDBJ whole genome shotgun (WGS) entry which is preliminary data.</text>
</comment>
<evidence type="ECO:0000256" key="1">
    <source>
        <dbReference type="SAM" id="MobiDB-lite"/>
    </source>
</evidence>
<sequence>QYSQKQSSSHLKILVNHSSIINPSNPCSSLSSSSSSSLSNRSSSSLSPSSPKLWKPYM</sequence>
<reference evidence="2" key="1">
    <citation type="submission" date="2021-02" db="EMBL/GenBank/DDBJ databases">
        <authorList>
            <person name="Nowell W R."/>
        </authorList>
    </citation>
    <scope>NUCLEOTIDE SEQUENCE</scope>
</reference>
<organism evidence="2 3">
    <name type="scientific">Rotaria socialis</name>
    <dbReference type="NCBI Taxonomy" id="392032"/>
    <lineage>
        <taxon>Eukaryota</taxon>
        <taxon>Metazoa</taxon>
        <taxon>Spiralia</taxon>
        <taxon>Gnathifera</taxon>
        <taxon>Rotifera</taxon>
        <taxon>Eurotatoria</taxon>
        <taxon>Bdelloidea</taxon>
        <taxon>Philodinida</taxon>
        <taxon>Philodinidae</taxon>
        <taxon>Rotaria</taxon>
    </lineage>
</organism>
<gene>
    <name evidence="2" type="ORF">UJA718_LOCUS20603</name>
</gene>
<dbReference type="EMBL" id="CAJOBP010003861">
    <property type="protein sequence ID" value="CAF4421407.1"/>
    <property type="molecule type" value="Genomic_DNA"/>
</dbReference>
<keyword evidence="3" id="KW-1185">Reference proteome</keyword>